<feature type="non-terminal residue" evidence="1">
    <location>
        <position position="1"/>
    </location>
</feature>
<reference evidence="1" key="1">
    <citation type="submission" date="2024-09" db="EMBL/GenBank/DDBJ databases">
        <title>Black Yeasts Isolated from many extreme environments.</title>
        <authorList>
            <person name="Coleine C."/>
            <person name="Stajich J.E."/>
            <person name="Selbmann L."/>
        </authorList>
    </citation>
    <scope>NUCLEOTIDE SEQUENCE</scope>
    <source>
        <strain evidence="1">CCFEE 5737</strain>
    </source>
</reference>
<dbReference type="Proteomes" id="UP001186974">
    <property type="component" value="Unassembled WGS sequence"/>
</dbReference>
<organism evidence="1 2">
    <name type="scientific">Coniosporium uncinatum</name>
    <dbReference type="NCBI Taxonomy" id="93489"/>
    <lineage>
        <taxon>Eukaryota</taxon>
        <taxon>Fungi</taxon>
        <taxon>Dikarya</taxon>
        <taxon>Ascomycota</taxon>
        <taxon>Pezizomycotina</taxon>
        <taxon>Dothideomycetes</taxon>
        <taxon>Dothideomycetes incertae sedis</taxon>
        <taxon>Coniosporium</taxon>
    </lineage>
</organism>
<comment type="caution">
    <text evidence="1">The sequence shown here is derived from an EMBL/GenBank/DDBJ whole genome shotgun (WGS) entry which is preliminary data.</text>
</comment>
<protein>
    <submittedName>
        <fullName evidence="1">Uncharacterized protein</fullName>
    </submittedName>
</protein>
<evidence type="ECO:0000313" key="1">
    <source>
        <dbReference type="EMBL" id="KAK3044247.1"/>
    </source>
</evidence>
<evidence type="ECO:0000313" key="2">
    <source>
        <dbReference type="Proteomes" id="UP001186974"/>
    </source>
</evidence>
<dbReference type="EMBL" id="JAWDJW010012216">
    <property type="protein sequence ID" value="KAK3044247.1"/>
    <property type="molecule type" value="Genomic_DNA"/>
</dbReference>
<name>A0ACC3CSL1_9PEZI</name>
<sequence length="104" mass="11003">ANITNFFDGGVGAGAFAPRRREVGGSKRLEGALGRMAERAKKSVPEGGTEERHLNGEQGGNGRPRSQARRAKRAAKPQSPPTATSSGDEAHSEPQKKRAKKRAA</sequence>
<accession>A0ACC3CSL1</accession>
<keyword evidence="2" id="KW-1185">Reference proteome</keyword>
<proteinExistence type="predicted"/>
<gene>
    <name evidence="1" type="ORF">LTS18_001797</name>
</gene>